<evidence type="ECO:0000256" key="3">
    <source>
        <dbReference type="ARBA" id="ARBA00022857"/>
    </source>
</evidence>
<evidence type="ECO:0000256" key="6">
    <source>
        <dbReference type="HAMAP-Rule" id="MF_01965"/>
    </source>
</evidence>
<dbReference type="Proteomes" id="UP000178797">
    <property type="component" value="Unassembled WGS sequence"/>
</dbReference>
<comment type="catalytic activity">
    <reaction evidence="6">
        <text>(6S)-NADPHX + ADP = AMP + phosphate + NADPH + H(+)</text>
        <dbReference type="Rhea" id="RHEA:32235"/>
        <dbReference type="ChEBI" id="CHEBI:15378"/>
        <dbReference type="ChEBI" id="CHEBI:43474"/>
        <dbReference type="ChEBI" id="CHEBI:57783"/>
        <dbReference type="ChEBI" id="CHEBI:64076"/>
        <dbReference type="ChEBI" id="CHEBI:456215"/>
        <dbReference type="ChEBI" id="CHEBI:456216"/>
        <dbReference type="EC" id="4.2.1.136"/>
    </reaction>
</comment>
<feature type="binding site" evidence="6">
    <location>
        <position position="227"/>
    </location>
    <ligand>
        <name>(6S)-NADPHX</name>
        <dbReference type="ChEBI" id="CHEBI:64076"/>
    </ligand>
</feature>
<dbReference type="EC" id="4.2.1.136" evidence="6"/>
<dbReference type="GO" id="GO:0005524">
    <property type="term" value="F:ATP binding"/>
    <property type="evidence" value="ECO:0007669"/>
    <property type="project" value="UniProtKB-KW"/>
</dbReference>
<evidence type="ECO:0000256" key="1">
    <source>
        <dbReference type="ARBA" id="ARBA00022741"/>
    </source>
</evidence>
<keyword evidence="3 6" id="KW-0521">NADP</keyword>
<dbReference type="GO" id="GO:0046496">
    <property type="term" value="P:nicotinamide nucleotide metabolic process"/>
    <property type="evidence" value="ECO:0007669"/>
    <property type="project" value="UniProtKB-UniRule"/>
</dbReference>
<dbReference type="HAMAP" id="MF_01965">
    <property type="entry name" value="NADHX_dehydratase"/>
    <property type="match status" value="1"/>
</dbReference>
<dbReference type="GO" id="GO:0110051">
    <property type="term" value="P:metabolite repair"/>
    <property type="evidence" value="ECO:0007669"/>
    <property type="project" value="TreeGrafter"/>
</dbReference>
<keyword evidence="5 6" id="KW-0456">Lyase</keyword>
<dbReference type="PANTHER" id="PTHR12592">
    <property type="entry name" value="ATP-DEPENDENT (S)-NAD(P)H-HYDRATE DEHYDRATASE FAMILY MEMBER"/>
    <property type="match status" value="1"/>
</dbReference>
<dbReference type="AlphaFoldDB" id="A0A1F7S0B1"/>
<sequence length="289" mass="30564">MKINSVSKLPRIEKRRVNTNKGDYGKVLIVAGSLGMAGAAYLACKGAYRSGAGLVYLAIPKGIYDVVGAKLTCTVIHSLDQTVDGSISEKALGKILQIANNCDSVAIGPGLSQNANTGKLVTQLIRKLSIPFVLDADGLNLISKYPQILKEAKVPVVITPHQGELSRIMRVPVSQIEKDREGISVRAANTYKIILVLKGHNTIVTDGKRVYKNPTGNPGMATGGSGDVLTGMIATFLAQGVAPFNAAQLAVYIHGFAGDLAAKNVGEVSMLATDILGYLPTAFKLYQSR</sequence>
<feature type="binding site" evidence="6">
    <location>
        <position position="39"/>
    </location>
    <ligand>
        <name>(6S)-NADPHX</name>
        <dbReference type="ChEBI" id="CHEBI:64076"/>
    </ligand>
</feature>
<reference evidence="8 9" key="1">
    <citation type="journal article" date="2016" name="Nat. Commun.">
        <title>Thousands of microbial genomes shed light on interconnected biogeochemical processes in an aquifer system.</title>
        <authorList>
            <person name="Anantharaman K."/>
            <person name="Brown C.T."/>
            <person name="Hug L.A."/>
            <person name="Sharon I."/>
            <person name="Castelle C.J."/>
            <person name="Probst A.J."/>
            <person name="Thomas B.C."/>
            <person name="Singh A."/>
            <person name="Wilkins M.J."/>
            <person name="Karaoz U."/>
            <person name="Brodie E.L."/>
            <person name="Williams K.H."/>
            <person name="Hubbard S.S."/>
            <person name="Banfield J.F."/>
        </authorList>
    </citation>
    <scope>NUCLEOTIDE SEQUENCE [LARGE SCALE GENOMIC DNA]</scope>
</reference>
<comment type="function">
    <text evidence="6">Catalyzes the dehydration of the S-form of NAD(P)HX at the expense of ADP, which is converted to AMP. Together with NAD(P)HX epimerase, which catalyzes the epimerization of the S- and R-forms, the enzyme allows the repair of both epimers of NAD(P)HX, a damaged form of NAD(P)H that is a result of enzymatic or heat-dependent hydration.</text>
</comment>
<dbReference type="Pfam" id="PF01256">
    <property type="entry name" value="Carb_kinase"/>
    <property type="match status" value="1"/>
</dbReference>
<dbReference type="NCBIfam" id="TIGR00196">
    <property type="entry name" value="yjeF_cterm"/>
    <property type="match status" value="1"/>
</dbReference>
<feature type="domain" description="YjeF C-terminal" evidence="7">
    <location>
        <begin position="4"/>
        <end position="286"/>
    </location>
</feature>
<dbReference type="GO" id="GO:0052855">
    <property type="term" value="F:ADP-dependent NAD(P)H-hydrate dehydratase activity"/>
    <property type="evidence" value="ECO:0007669"/>
    <property type="project" value="UniProtKB-UniRule"/>
</dbReference>
<dbReference type="SUPFAM" id="SSF53613">
    <property type="entry name" value="Ribokinase-like"/>
    <property type="match status" value="1"/>
</dbReference>
<dbReference type="CDD" id="cd01171">
    <property type="entry name" value="YXKO-related"/>
    <property type="match status" value="1"/>
</dbReference>
<keyword evidence="2 6" id="KW-0067">ATP-binding</keyword>
<evidence type="ECO:0000256" key="4">
    <source>
        <dbReference type="ARBA" id="ARBA00023027"/>
    </source>
</evidence>
<feature type="binding site" evidence="6">
    <location>
        <position position="161"/>
    </location>
    <ligand>
        <name>(6S)-NADPHX</name>
        <dbReference type="ChEBI" id="CHEBI:64076"/>
    </ligand>
</feature>
<feature type="binding site" evidence="6">
    <location>
        <position position="226"/>
    </location>
    <ligand>
        <name>AMP</name>
        <dbReference type="ChEBI" id="CHEBI:456215"/>
    </ligand>
</feature>
<dbReference type="InterPro" id="IPR029056">
    <property type="entry name" value="Ribokinase-like"/>
</dbReference>
<comment type="similarity">
    <text evidence="6">Belongs to the NnrD/CARKD family.</text>
</comment>
<evidence type="ECO:0000256" key="2">
    <source>
        <dbReference type="ARBA" id="ARBA00022840"/>
    </source>
</evidence>
<dbReference type="Gene3D" id="3.40.1190.20">
    <property type="match status" value="1"/>
</dbReference>
<organism evidence="8 9">
    <name type="scientific">Candidatus Schekmanbacteria bacterium RBG_16_38_10</name>
    <dbReference type="NCBI Taxonomy" id="1817879"/>
    <lineage>
        <taxon>Bacteria</taxon>
        <taxon>Candidatus Schekmaniibacteriota</taxon>
    </lineage>
</organism>
<evidence type="ECO:0000313" key="9">
    <source>
        <dbReference type="Proteomes" id="UP000178797"/>
    </source>
</evidence>
<proteinExistence type="inferred from homology"/>
<dbReference type="PROSITE" id="PS51383">
    <property type="entry name" value="YJEF_C_3"/>
    <property type="match status" value="1"/>
</dbReference>
<evidence type="ECO:0000313" key="8">
    <source>
        <dbReference type="EMBL" id="OGL47256.1"/>
    </source>
</evidence>
<dbReference type="EMBL" id="MGDE01000049">
    <property type="protein sequence ID" value="OGL47256.1"/>
    <property type="molecule type" value="Genomic_DNA"/>
</dbReference>
<dbReference type="InterPro" id="IPR000631">
    <property type="entry name" value="CARKD"/>
</dbReference>
<dbReference type="InterPro" id="IPR017953">
    <property type="entry name" value="Carbohydrate_kinase_pred_CS"/>
</dbReference>
<accession>A0A1F7S0B1</accession>
<feature type="binding site" evidence="6">
    <location>
        <begin position="198"/>
        <end position="202"/>
    </location>
    <ligand>
        <name>AMP</name>
        <dbReference type="ChEBI" id="CHEBI:456215"/>
    </ligand>
</feature>
<feature type="binding site" evidence="6">
    <location>
        <position position="110"/>
    </location>
    <ligand>
        <name>(6S)-NADPHX</name>
        <dbReference type="ChEBI" id="CHEBI:64076"/>
    </ligand>
</feature>
<comment type="subunit">
    <text evidence="6">Homotetramer.</text>
</comment>
<comment type="caution">
    <text evidence="8">The sequence shown here is derived from an EMBL/GenBank/DDBJ whole genome shotgun (WGS) entry which is preliminary data.</text>
</comment>
<evidence type="ECO:0000256" key="5">
    <source>
        <dbReference type="ARBA" id="ARBA00023239"/>
    </source>
</evidence>
<keyword evidence="1 6" id="KW-0547">Nucleotide-binding</keyword>
<protein>
    <recommendedName>
        <fullName evidence="6">ADP-dependent (S)-NAD(P)H-hydrate dehydratase</fullName>
        <ecNumber evidence="6">4.2.1.136</ecNumber>
    </recommendedName>
    <alternativeName>
        <fullName evidence="6">ADP-dependent NAD(P)HX dehydratase</fullName>
    </alternativeName>
</protein>
<keyword evidence="4 6" id="KW-0520">NAD</keyword>
<evidence type="ECO:0000259" key="7">
    <source>
        <dbReference type="PROSITE" id="PS51383"/>
    </source>
</evidence>
<dbReference type="PROSITE" id="PS01050">
    <property type="entry name" value="YJEF_C_2"/>
    <property type="match status" value="1"/>
</dbReference>
<comment type="cofactor">
    <cofactor evidence="6">
        <name>Mg(2+)</name>
        <dbReference type="ChEBI" id="CHEBI:18420"/>
    </cofactor>
</comment>
<dbReference type="GO" id="GO:0052856">
    <property type="term" value="F:NAD(P)HX epimerase activity"/>
    <property type="evidence" value="ECO:0007669"/>
    <property type="project" value="TreeGrafter"/>
</dbReference>
<comment type="catalytic activity">
    <reaction evidence="6">
        <text>(6S)-NADHX + ADP = AMP + phosphate + NADH + H(+)</text>
        <dbReference type="Rhea" id="RHEA:32223"/>
        <dbReference type="ChEBI" id="CHEBI:15378"/>
        <dbReference type="ChEBI" id="CHEBI:43474"/>
        <dbReference type="ChEBI" id="CHEBI:57945"/>
        <dbReference type="ChEBI" id="CHEBI:64074"/>
        <dbReference type="ChEBI" id="CHEBI:456215"/>
        <dbReference type="ChEBI" id="CHEBI:456216"/>
        <dbReference type="EC" id="4.2.1.136"/>
    </reaction>
</comment>
<gene>
    <name evidence="6" type="primary">nnrD</name>
    <name evidence="8" type="ORF">A2W05_09365</name>
</gene>
<name>A0A1F7S0B1_9BACT</name>
<dbReference type="PANTHER" id="PTHR12592:SF0">
    <property type="entry name" value="ATP-DEPENDENT (S)-NAD(P)H-HYDRATE DEHYDRATASE"/>
    <property type="match status" value="1"/>
</dbReference>